<comment type="similarity">
    <text evidence="1 12">Belongs to the ABC transporter superfamily.</text>
</comment>
<evidence type="ECO:0000313" key="15">
    <source>
        <dbReference type="EMBL" id="XBC47476.1"/>
    </source>
</evidence>
<keyword evidence="4 12" id="KW-1003">Cell membrane</keyword>
<dbReference type="GO" id="GO:0005886">
    <property type="term" value="C:plasma membrane"/>
    <property type="evidence" value="ECO:0007669"/>
    <property type="project" value="UniProtKB-SubCell"/>
</dbReference>
<dbReference type="InterPro" id="IPR003593">
    <property type="entry name" value="AAA+_ATPase"/>
</dbReference>
<accession>A0AB74U418</accession>
<keyword evidence="5 12" id="KW-0132">Cell division</keyword>
<comment type="subunit">
    <text evidence="12">Homodimer. Forms a membrane-associated complex with FtsX.</text>
</comment>
<evidence type="ECO:0000256" key="1">
    <source>
        <dbReference type="ARBA" id="ARBA00005417"/>
    </source>
</evidence>
<evidence type="ECO:0000256" key="7">
    <source>
        <dbReference type="ARBA" id="ARBA00022840"/>
    </source>
</evidence>
<evidence type="ECO:0000256" key="3">
    <source>
        <dbReference type="ARBA" id="ARBA00022448"/>
    </source>
</evidence>
<keyword evidence="3" id="KW-0813">Transport</keyword>
<evidence type="ECO:0000256" key="11">
    <source>
        <dbReference type="ARBA" id="ARBA00055994"/>
    </source>
</evidence>
<keyword evidence="7 12" id="KW-0067">ATP-binding</keyword>
<dbReference type="GO" id="GO:0051301">
    <property type="term" value="P:cell division"/>
    <property type="evidence" value="ECO:0007669"/>
    <property type="project" value="UniProtKB-UniRule"/>
</dbReference>
<dbReference type="RefSeq" id="WP_112790864.1">
    <property type="nucleotide sequence ID" value="NZ_CP142433.1"/>
</dbReference>
<reference evidence="16" key="1">
    <citation type="submission" date="2023-12" db="EMBL/GenBank/DDBJ databases">
        <title>Dolosigranulum savutii sp. nov. isolated from human upper respiratory samples collected in Botswana.</title>
        <authorList>
            <person name="Kelly M.S."/>
        </authorList>
    </citation>
    <scope>NUCLEOTIDE SEQUENCE</scope>
    <source>
        <strain evidence="16">MSK211</strain>
        <strain evidence="15">MSK312</strain>
        <strain evidence="14">MSK433</strain>
    </source>
</reference>
<proteinExistence type="inferred from homology"/>
<evidence type="ECO:0000256" key="12">
    <source>
        <dbReference type="RuleBase" id="RU365094"/>
    </source>
</evidence>
<evidence type="ECO:0000256" key="4">
    <source>
        <dbReference type="ARBA" id="ARBA00022475"/>
    </source>
</evidence>
<organism evidence="16">
    <name type="scientific">Dolosigranulum savutiense</name>
    <dbReference type="NCBI Taxonomy" id="3110288"/>
    <lineage>
        <taxon>Bacteria</taxon>
        <taxon>Bacillati</taxon>
        <taxon>Bacillota</taxon>
        <taxon>Bacilli</taxon>
        <taxon>Lactobacillales</taxon>
        <taxon>Carnobacteriaceae</taxon>
        <taxon>Dolosigranulum</taxon>
    </lineage>
</organism>
<dbReference type="SUPFAM" id="SSF52540">
    <property type="entry name" value="P-loop containing nucleoside triphosphate hydrolases"/>
    <property type="match status" value="1"/>
</dbReference>
<evidence type="ECO:0000313" key="16">
    <source>
        <dbReference type="EMBL" id="XBC50934.1"/>
    </source>
</evidence>
<dbReference type="InterPro" id="IPR003439">
    <property type="entry name" value="ABC_transporter-like_ATP-bd"/>
</dbReference>
<dbReference type="GO" id="GO:0022857">
    <property type="term" value="F:transmembrane transporter activity"/>
    <property type="evidence" value="ECO:0007669"/>
    <property type="project" value="TreeGrafter"/>
</dbReference>
<dbReference type="Gene3D" id="3.40.50.300">
    <property type="entry name" value="P-loop containing nucleotide triphosphate hydrolases"/>
    <property type="match status" value="1"/>
</dbReference>
<dbReference type="SMART" id="SM00382">
    <property type="entry name" value="AAA"/>
    <property type="match status" value="1"/>
</dbReference>
<evidence type="ECO:0000313" key="14">
    <source>
        <dbReference type="EMBL" id="XBC45520.1"/>
    </source>
</evidence>
<dbReference type="GO" id="GO:0016887">
    <property type="term" value="F:ATP hydrolysis activity"/>
    <property type="evidence" value="ECO:0007669"/>
    <property type="project" value="InterPro"/>
</dbReference>
<comment type="function">
    <text evidence="11">Part of the ABC transporter FtsEX involved in cellular division. Has ATPase activity. Essential for cell division and viability.</text>
</comment>
<comment type="subcellular location">
    <subcellularLocation>
        <location evidence="12">Cell membrane</location>
        <topology evidence="12">Peripheral membrane protein</topology>
        <orientation evidence="12">Cytoplasmic side</orientation>
    </subcellularLocation>
</comment>
<dbReference type="EMBL" id="CP142436">
    <property type="protein sequence ID" value="XBC50934.1"/>
    <property type="molecule type" value="Genomic_DNA"/>
</dbReference>
<dbReference type="PROSITE" id="PS50893">
    <property type="entry name" value="ABC_TRANSPORTER_2"/>
    <property type="match status" value="1"/>
</dbReference>
<evidence type="ECO:0000256" key="8">
    <source>
        <dbReference type="ARBA" id="ARBA00023136"/>
    </source>
</evidence>
<evidence type="ECO:0000256" key="6">
    <source>
        <dbReference type="ARBA" id="ARBA00022741"/>
    </source>
</evidence>
<evidence type="ECO:0000256" key="2">
    <source>
        <dbReference type="ARBA" id="ARBA00020019"/>
    </source>
</evidence>
<dbReference type="Pfam" id="PF00005">
    <property type="entry name" value="ABC_tran"/>
    <property type="match status" value="1"/>
</dbReference>
<gene>
    <name evidence="12 16" type="primary">ftsE</name>
    <name evidence="16" type="ORF">VUQ07_06745</name>
    <name evidence="14" type="ORF">VUQ08_06565</name>
    <name evidence="15" type="ORF">VUQ09_07895</name>
</gene>
<dbReference type="PANTHER" id="PTHR24220">
    <property type="entry name" value="IMPORT ATP-BINDING PROTEIN"/>
    <property type="match status" value="1"/>
</dbReference>
<dbReference type="AlphaFoldDB" id="A0AB74U418"/>
<evidence type="ECO:0000256" key="5">
    <source>
        <dbReference type="ARBA" id="ARBA00022618"/>
    </source>
</evidence>
<dbReference type="GO" id="GO:0005524">
    <property type="term" value="F:ATP binding"/>
    <property type="evidence" value="ECO:0007669"/>
    <property type="project" value="UniProtKB-UniRule"/>
</dbReference>
<dbReference type="EMBL" id="CP142433">
    <property type="protein sequence ID" value="XBC45520.1"/>
    <property type="molecule type" value="Genomic_DNA"/>
</dbReference>
<comment type="catalytic activity">
    <reaction evidence="10">
        <text>ATP + H2O = ADP + phosphate + H(+)</text>
        <dbReference type="Rhea" id="RHEA:13065"/>
        <dbReference type="ChEBI" id="CHEBI:15377"/>
        <dbReference type="ChEBI" id="CHEBI:15378"/>
        <dbReference type="ChEBI" id="CHEBI:30616"/>
        <dbReference type="ChEBI" id="CHEBI:43474"/>
        <dbReference type="ChEBI" id="CHEBI:456216"/>
    </reaction>
</comment>
<dbReference type="InterPro" id="IPR005286">
    <property type="entry name" value="Cell_div_FtsE"/>
</dbReference>
<evidence type="ECO:0000256" key="9">
    <source>
        <dbReference type="ARBA" id="ARBA00023306"/>
    </source>
</evidence>
<dbReference type="PANTHER" id="PTHR24220:SF470">
    <property type="entry name" value="CELL DIVISION ATP-BINDING PROTEIN FTSE"/>
    <property type="match status" value="1"/>
</dbReference>
<keyword evidence="9 12" id="KW-0131">Cell cycle</keyword>
<name>A0AB74U418_9LACT</name>
<protein>
    <recommendedName>
        <fullName evidence="2 12">Cell division ATP-binding protein FtsE</fullName>
    </recommendedName>
</protein>
<feature type="domain" description="ABC transporter" evidence="13">
    <location>
        <begin position="2"/>
        <end position="228"/>
    </location>
</feature>
<evidence type="ECO:0000259" key="13">
    <source>
        <dbReference type="PROSITE" id="PS50893"/>
    </source>
</evidence>
<dbReference type="NCBIfam" id="TIGR02673">
    <property type="entry name" value="FtsE"/>
    <property type="match status" value="1"/>
</dbReference>
<evidence type="ECO:0000256" key="10">
    <source>
        <dbReference type="ARBA" id="ARBA00049360"/>
    </source>
</evidence>
<keyword evidence="6 12" id="KW-0547">Nucleotide-binding</keyword>
<keyword evidence="8 12" id="KW-0472">Membrane</keyword>
<dbReference type="FunFam" id="3.40.50.300:FF:000056">
    <property type="entry name" value="Cell division ATP-binding protein FtsE"/>
    <property type="match status" value="1"/>
</dbReference>
<dbReference type="InterPro" id="IPR015854">
    <property type="entry name" value="ABC_transpr_LolD-like"/>
</dbReference>
<dbReference type="EMBL" id="CP142434">
    <property type="protein sequence ID" value="XBC47476.1"/>
    <property type="molecule type" value="Genomic_DNA"/>
</dbReference>
<dbReference type="InterPro" id="IPR027417">
    <property type="entry name" value="P-loop_NTPase"/>
</dbReference>
<sequence>MIIMKDVVKRYDNGITALNKVNVHIKRGEFVYLIGPSGAGKSTFIKLIYREETPTQGLVKVGNKDITRIKNKHIPLLRRDVGVVFQDFKLLPRLTVYENVAYAMKVIEKKPREIKRRVTDVLDLVGLSDKAKMFPDEISGGEVQRVSIARAIANTPNVLIADEPTGNLDPETAEGIMAILEEINAKGTTVIMATHNNDIVNQLKHRVIAIEGGRIVRDEEKGEYLYEN</sequence>